<sequence length="77" mass="8505">MTYPPSGVELKAVTDCGIGVGETIGRAVIGNMQVFGCDCRVDSQPMHDLLEFLQIWLLDCLQLFVHPSIKVRCLTKP</sequence>
<keyword evidence="2" id="KW-1185">Reference proteome</keyword>
<protein>
    <submittedName>
        <fullName evidence="1">Uncharacterized protein</fullName>
    </submittedName>
</protein>
<accession>A0A3S5CHL9</accession>
<name>A0A3S5CHL9_9PLAT</name>
<reference evidence="1" key="1">
    <citation type="submission" date="2018-11" db="EMBL/GenBank/DDBJ databases">
        <authorList>
            <consortium name="Pathogen Informatics"/>
        </authorList>
    </citation>
    <scope>NUCLEOTIDE SEQUENCE</scope>
</reference>
<dbReference type="Proteomes" id="UP000784294">
    <property type="component" value="Unassembled WGS sequence"/>
</dbReference>
<comment type="caution">
    <text evidence="1">The sequence shown here is derived from an EMBL/GenBank/DDBJ whole genome shotgun (WGS) entry which is preliminary data.</text>
</comment>
<evidence type="ECO:0000313" key="1">
    <source>
        <dbReference type="EMBL" id="VEL22081.1"/>
    </source>
</evidence>
<dbReference type="EMBL" id="CAAALY010054608">
    <property type="protein sequence ID" value="VEL22081.1"/>
    <property type="molecule type" value="Genomic_DNA"/>
</dbReference>
<organism evidence="1 2">
    <name type="scientific">Protopolystoma xenopodis</name>
    <dbReference type="NCBI Taxonomy" id="117903"/>
    <lineage>
        <taxon>Eukaryota</taxon>
        <taxon>Metazoa</taxon>
        <taxon>Spiralia</taxon>
        <taxon>Lophotrochozoa</taxon>
        <taxon>Platyhelminthes</taxon>
        <taxon>Monogenea</taxon>
        <taxon>Polyopisthocotylea</taxon>
        <taxon>Polystomatidea</taxon>
        <taxon>Polystomatidae</taxon>
        <taxon>Protopolystoma</taxon>
    </lineage>
</organism>
<dbReference type="AlphaFoldDB" id="A0A3S5CHL9"/>
<gene>
    <name evidence="1" type="ORF">PXEA_LOCUS15521</name>
</gene>
<proteinExistence type="predicted"/>
<evidence type="ECO:0000313" key="2">
    <source>
        <dbReference type="Proteomes" id="UP000784294"/>
    </source>
</evidence>